<dbReference type="PANTHER" id="PTHR33050:SF7">
    <property type="entry name" value="RIBONUCLEASE H"/>
    <property type="match status" value="1"/>
</dbReference>
<organism evidence="2 3">
    <name type="scientific">Ustilago bromivora</name>
    <dbReference type="NCBI Taxonomy" id="307758"/>
    <lineage>
        <taxon>Eukaryota</taxon>
        <taxon>Fungi</taxon>
        <taxon>Dikarya</taxon>
        <taxon>Basidiomycota</taxon>
        <taxon>Ustilaginomycotina</taxon>
        <taxon>Ustilaginomycetes</taxon>
        <taxon>Ustilaginales</taxon>
        <taxon>Ustilaginaceae</taxon>
        <taxon>Ustilago</taxon>
    </lineage>
</organism>
<protein>
    <recommendedName>
        <fullName evidence="4">Reverse transcriptase domain-containing protein</fullName>
    </recommendedName>
</protein>
<gene>
    <name evidence="2" type="ORF">UBRO_20276</name>
</gene>
<dbReference type="Proteomes" id="UP000179920">
    <property type="component" value="Chromosome III"/>
</dbReference>
<dbReference type="AlphaFoldDB" id="A0A1K0GZ12"/>
<accession>A0A1K0GZ12</accession>
<dbReference type="InterPro" id="IPR043502">
    <property type="entry name" value="DNA/RNA_pol_sf"/>
</dbReference>
<dbReference type="EMBL" id="LT558119">
    <property type="protein sequence ID" value="SAM75287.1"/>
    <property type="molecule type" value="Genomic_DNA"/>
</dbReference>
<name>A0A1K0GZ12_9BASI</name>
<feature type="region of interest" description="Disordered" evidence="1">
    <location>
        <begin position="8"/>
        <end position="28"/>
    </location>
</feature>
<evidence type="ECO:0000313" key="2">
    <source>
        <dbReference type="EMBL" id="SAM75287.1"/>
    </source>
</evidence>
<reference evidence="3" key="1">
    <citation type="submission" date="2016-04" db="EMBL/GenBank/DDBJ databases">
        <authorList>
            <person name="Guldener U."/>
            <person name="Guldener U."/>
        </authorList>
    </citation>
    <scope>NUCLEOTIDE SEQUENCE [LARGE SCALE GENOMIC DNA]</scope>
    <source>
        <strain evidence="3">UB2112</strain>
    </source>
</reference>
<evidence type="ECO:0000313" key="3">
    <source>
        <dbReference type="Proteomes" id="UP000179920"/>
    </source>
</evidence>
<evidence type="ECO:0008006" key="4">
    <source>
        <dbReference type="Google" id="ProtNLM"/>
    </source>
</evidence>
<dbReference type="InterPro" id="IPR052055">
    <property type="entry name" value="Hepadnavirus_pol/RT"/>
</dbReference>
<proteinExistence type="predicted"/>
<dbReference type="PANTHER" id="PTHR33050">
    <property type="entry name" value="REVERSE TRANSCRIPTASE DOMAIN-CONTAINING PROTEIN"/>
    <property type="match status" value="1"/>
</dbReference>
<evidence type="ECO:0000256" key="1">
    <source>
        <dbReference type="SAM" id="MobiDB-lite"/>
    </source>
</evidence>
<dbReference type="SUPFAM" id="SSF56672">
    <property type="entry name" value="DNA/RNA polymerases"/>
    <property type="match status" value="1"/>
</dbReference>
<sequence length="732" mass="79925">MAIRWLMMNDPATPADNPDNTSAAAFPAPTPLPLLATSPVPDPTDPVPTPFIAQPPLVLPATTPVLDPMLSAPPALSVGASPNFVTCSDFSASIGELHQFLQDEIVSAVQAVTSALLTSQPAPTLQTPYMDNPAALLPCQPFLLSNTYQSYPHTSDILSIYDLPKLANPLWPGSTALEEPAPVLIEGFSVVKGPTTSTSNHQFIKAVPNFLTFGQLWVIYLLLRVSRPIYPLHQQAKRNLPCTMTILATNRSACLETRASALALTSDPVFRSMYASPVAASTHLGPASKVTLSLGHLPDCPKPTNSPCEFPSLCRPSHQSIALPHEAKVALQPQPHTAAPPPPQSRHIPAWSSGFPMWPSDSSRYLLAPAIIPASQLAPATLTFSSPLQVPLADLASAMLSSLQTLLPPAWPNTTIAAPLHPSNGCPSQYGTMQAASSYWTKALLNYLDHPFVDQLLGAIDHSVHLGYSVGTAPKPHSTRLLTIHHLSHPHLPHPQQLPLVNDGIATHFTMIHYASLTTVLEFVRDNQGCHLWKSNLTDAFWHVVTTLDDTRLLGFTFDRWFYMETGLTFRGQISPWLFNLSAEALHWILQSMMHHPVDHYLDDFFRAVPAAGNPGQPLHALALACLALGLQLVPQKTFWNHTKLEILSIEVDTVRQCVGIIIECCSRILDAIDNLLAQCSAHLIDWQHIAGLLQFVSLVVPHGKVYLRRLHDASKAAHRCHRPPYTLHLVR</sequence>